<feature type="domain" description="Haemin-degrading HemS/ChuX" evidence="1">
    <location>
        <begin position="225"/>
        <end position="361"/>
    </location>
</feature>
<evidence type="ECO:0000259" key="1">
    <source>
        <dbReference type="Pfam" id="PF05171"/>
    </source>
</evidence>
<gene>
    <name evidence="2" type="primary">hemS</name>
    <name evidence="2" type="ORF">Talka_00742</name>
</gene>
<accession>A0A554W9Z0</accession>
<dbReference type="RefSeq" id="WP_143889786.1">
    <property type="nucleotide sequence ID" value="NZ_VJNB01000003.1"/>
</dbReference>
<protein>
    <submittedName>
        <fullName evidence="2">Hemin transport protein HemS</fullName>
    </submittedName>
</protein>
<feature type="domain" description="Haemin-degrading HemS/ChuX" evidence="1">
    <location>
        <begin position="63"/>
        <end position="174"/>
    </location>
</feature>
<dbReference type="GO" id="GO:0006826">
    <property type="term" value="P:iron ion transport"/>
    <property type="evidence" value="ECO:0007669"/>
    <property type="project" value="InterPro"/>
</dbReference>
<reference evidence="2 3" key="1">
    <citation type="submission" date="2019-07" db="EMBL/GenBank/DDBJ databases">
        <title>Tepidimonas alkaliphilus YIM 72238 draft genome.</title>
        <authorList>
            <person name="Da Costa M.S."/>
            <person name="Froufe H.J.C."/>
            <person name="Egas C."/>
            <person name="Albuquerque L."/>
        </authorList>
    </citation>
    <scope>NUCLEOTIDE SEQUENCE [LARGE SCALE GENOMIC DNA]</scope>
    <source>
        <strain evidence="2 3">YIM 72238</strain>
    </source>
</reference>
<dbReference type="AlphaFoldDB" id="A0A554W9Z0"/>
<dbReference type="EMBL" id="VJNB01000003">
    <property type="protein sequence ID" value="TSE20397.1"/>
    <property type="molecule type" value="Genomic_DNA"/>
</dbReference>
<evidence type="ECO:0000313" key="3">
    <source>
        <dbReference type="Proteomes" id="UP000315736"/>
    </source>
</evidence>
<organism evidence="2 3">
    <name type="scientific">Tepidimonas alkaliphilus</name>
    <dbReference type="NCBI Taxonomy" id="2588942"/>
    <lineage>
        <taxon>Bacteria</taxon>
        <taxon>Pseudomonadati</taxon>
        <taxon>Pseudomonadota</taxon>
        <taxon>Betaproteobacteria</taxon>
        <taxon>Burkholderiales</taxon>
        <taxon>Tepidimonas</taxon>
    </lineage>
</organism>
<evidence type="ECO:0000313" key="2">
    <source>
        <dbReference type="EMBL" id="TSE20397.1"/>
    </source>
</evidence>
<dbReference type="OrthoDB" id="316630at2"/>
<comment type="caution">
    <text evidence="2">The sequence shown here is derived from an EMBL/GenBank/DDBJ whole genome shotgun (WGS) entry which is preliminary data.</text>
</comment>
<name>A0A554W9Z0_9BURK</name>
<proteinExistence type="predicted"/>
<dbReference type="CDD" id="cd16831">
    <property type="entry name" value="HemS-like_C"/>
    <property type="match status" value="1"/>
</dbReference>
<keyword evidence="3" id="KW-1185">Reference proteome</keyword>
<dbReference type="InterPro" id="IPR007845">
    <property type="entry name" value="HemS/ChuX_dom"/>
</dbReference>
<dbReference type="Pfam" id="PF05171">
    <property type="entry name" value="HemS"/>
    <property type="match status" value="2"/>
</dbReference>
<dbReference type="SUPFAM" id="SSF144064">
    <property type="entry name" value="Heme iron utilization protein-like"/>
    <property type="match status" value="1"/>
</dbReference>
<dbReference type="InterPro" id="IPR053733">
    <property type="entry name" value="Heme_Transport_Util_sf"/>
</dbReference>
<dbReference type="Gene3D" id="3.40.1570.10">
    <property type="entry name" value="HemS/ChuS/ChuX like domains"/>
    <property type="match status" value="2"/>
</dbReference>
<dbReference type="Proteomes" id="UP000315736">
    <property type="component" value="Unassembled WGS sequence"/>
</dbReference>
<dbReference type="CDD" id="cd16830">
    <property type="entry name" value="HemS-like_N"/>
    <property type="match status" value="1"/>
</dbReference>
<sequence length="371" mass="40458">MTSETPLEQAQRLREAVAQGLQRGLRLREAAQAAGCSEGEALAAHQPAAWPGGCPPHDAALVAYPLRCEGLALLQSLQSCGPLMALTRNDAAVHEKVGVYQNVSGEGAVGLALGPDIDLRLFWSHWHAGFAVADRPGQGVRSLQFFDAFGQAVHKIHRREETDAAAWEAVVERFRATQAWPGFRRGSAQPDAAAATNPSSAPAFLQAWDAMTDTHEFAGLLRRFGVTRWQAMQWAEGRHTYGVARDSLQRLLEAAAFEGAPIMVFVGNPGCIQIHTGPVRRIHTGIYGGQTWVNVLDERFNLHVRQDDVHACWVVRKPTRDGVVSSLEVFDRHGEVIAMLFGARKPGEPERPVWRALLASLPEATPQEVAG</sequence>